<gene>
    <name evidence="2" type="ORF">SCF082_LOCUS35680</name>
</gene>
<evidence type="ECO:0000313" key="2">
    <source>
        <dbReference type="EMBL" id="CAK9072605.1"/>
    </source>
</evidence>
<comment type="caution">
    <text evidence="2">The sequence shown here is derived from an EMBL/GenBank/DDBJ whole genome shotgun (WGS) entry which is preliminary data.</text>
</comment>
<evidence type="ECO:0000313" key="3">
    <source>
        <dbReference type="Proteomes" id="UP001642464"/>
    </source>
</evidence>
<evidence type="ECO:0000256" key="1">
    <source>
        <dbReference type="SAM" id="MobiDB-lite"/>
    </source>
</evidence>
<keyword evidence="3" id="KW-1185">Reference proteome</keyword>
<reference evidence="2 3" key="1">
    <citation type="submission" date="2024-02" db="EMBL/GenBank/DDBJ databases">
        <authorList>
            <person name="Chen Y."/>
            <person name="Shah S."/>
            <person name="Dougan E. K."/>
            <person name="Thang M."/>
            <person name="Chan C."/>
        </authorList>
    </citation>
    <scope>NUCLEOTIDE SEQUENCE [LARGE SCALE GENOMIC DNA]</scope>
</reference>
<organism evidence="2 3">
    <name type="scientific">Durusdinium trenchii</name>
    <dbReference type="NCBI Taxonomy" id="1381693"/>
    <lineage>
        <taxon>Eukaryota</taxon>
        <taxon>Sar</taxon>
        <taxon>Alveolata</taxon>
        <taxon>Dinophyceae</taxon>
        <taxon>Suessiales</taxon>
        <taxon>Symbiodiniaceae</taxon>
        <taxon>Durusdinium</taxon>
    </lineage>
</organism>
<name>A0ABP0PD28_9DINO</name>
<proteinExistence type="predicted"/>
<sequence length="1548" mass="174294">MRAKADEVMIGQKLAAERQAQESPTSPKSPKKLGRMETSSFVSTGIYDGPWSSKFTASKSPGALNRWKSDQRPDPAWYKVQYNMVHGRPRVPDFGERARHRSAPLALCDHAPTSPKQAQGTFGLTSIDVDMDDDWRYDDIKMQPEGAGGSYIAKALNWDQYNNLRVGRHPQLHFNRVTEPAKDLHLQDIKAYPKQRFPEWDFTKSLGRRPLAENDVAAPGKYEVNYSAVRGKVPSGVSYDRALPRELADGLLGHFALQAVLHPDAKRFPGGVRFDTSTAKDFIRHRITNVNDFDKELSRPPLRAPAEYHDTSDPVACEVTLRRQMNYNADVADLCVAHRRDMAPEYDHMLPRGKASVQGLRALQTDVGVRGSVGLGFIETTGQRTLPVEQLEGRNSNAAYHRGDVGPKFDHRTLFEALCLETNFTQGHPIVHGDFEKKPPPLKKAKVEAEFKRQAVKGFTKGVKGLPEKPPEARGAFRRVRSLPQEAEALQHATQDVTEVQGLIDFDELAEAENARKEETTSSCKRRCMAERAQPSRGAATQGIGIYYGLALPRSAPELLGAGANWLSRAFWQAKTFPEELAVSQIIALRPLSGGSYLLEVTLTSGGLLMLAVNFFKEGCRKDEISGVRPKASGGFFFGVNFLRLLECELPVPAKYCFGDVCDKGSAGILITEWSRVTCTPLSFCSSPKWGLLEPRQSCFLSPLGHEQLCLQGNPASFGLPTLGALGLGFKPACEIEDQWHQKSWTLAQVDDGLWQLLSSDGRLLFAANAGAQALQLQKPSQPGKRRHELWQVLPAGQNGYYIQSYYETFLSHSAGNSVFMSPAARANARWSIETLAELAQESEQLTPLDLRGEEGEGLDLHMMKQLIVQFAELAGRCVAQNVQLDIDTNEDAERRQAEDEATAFRRELRERFTKLQSCDSPRAQLGFQDSEFLDKASVAQEFITRLAVHLFPSGTVNKQFMKDYRAALVTARVNFFPICAFLSLHVEYSACGLEFLRMDSLYWSQRKSTETALAIQHWGEMTHGPVGFKLWRWLALASPQVLHKSFVDLIQLFIDKFAATCQRDLDKETLIWHVLLAASLHSVELLDAVPVLLEQIPKKDWPSITSWQDPRLLRAERADEMWMVLKAFVSTAVVTQRFDLVNRMVHEIPEVLRTHAWILNVIREDSKNWQPVRIGLGQRPTEVHATDAPTSEILTVIPPQCTGYAMVQDMDNSKGVELVEICIPINGFVRSASLTSCDVSELPTKEDPPAWLELLSLMYHTRRQYTGNSGPLFMDEISAKKLCDEIHLREKASSLITRLGHGTCSVVHGSFLAETELKPWWPPKYEDWAYHSFVLFEDGHIADLTADQFDCYVPQLWYPAKLERYDRSSHRAEAARFTRQVTVGLDKWRSFVEEDRSTSGLLEKAPRRIYDWWDAEMKGGFDVRHGQQGQVLRYGKSLSIPEPYDVQYVNDRRVVFRRLTGPEELKVSLVEGLFEGFELQRLLSLCEERQGFQPSLQKDRFGQVVQDGRRTSHSCAMRWPLLGDEDEVELRYAQEATERCAAALGLK</sequence>
<protein>
    <submittedName>
        <fullName evidence="2">Uncharacterized protein</fullName>
    </submittedName>
</protein>
<dbReference type="Proteomes" id="UP001642464">
    <property type="component" value="Unassembled WGS sequence"/>
</dbReference>
<feature type="region of interest" description="Disordered" evidence="1">
    <location>
        <begin position="1"/>
        <end position="37"/>
    </location>
</feature>
<dbReference type="EMBL" id="CAXAMM010034302">
    <property type="protein sequence ID" value="CAK9072605.1"/>
    <property type="molecule type" value="Genomic_DNA"/>
</dbReference>
<feature type="non-terminal residue" evidence="2">
    <location>
        <position position="1548"/>
    </location>
</feature>
<accession>A0ABP0PD28</accession>